<gene>
    <name evidence="12" type="ORF">CIMG_00547</name>
</gene>
<evidence type="ECO:0000256" key="6">
    <source>
        <dbReference type="ARBA" id="ARBA00022691"/>
    </source>
</evidence>
<dbReference type="STRING" id="246410.A0A0E1RY51"/>
<keyword evidence="8" id="KW-0496">Mitochondrion</keyword>
<dbReference type="GeneID" id="4565714"/>
<keyword evidence="6" id="KW-0949">S-adenosyl-L-methionine</keyword>
<dbReference type="AlphaFoldDB" id="A0A0E1RY51"/>
<dbReference type="Pfam" id="PF08032">
    <property type="entry name" value="SpoU_sub_bind"/>
    <property type="match status" value="1"/>
</dbReference>
<feature type="region of interest" description="Disordered" evidence="10">
    <location>
        <begin position="473"/>
        <end position="495"/>
    </location>
</feature>
<dbReference type="InterPro" id="IPR029028">
    <property type="entry name" value="Alpha/beta_knot_MTases"/>
</dbReference>
<evidence type="ECO:0000313" key="12">
    <source>
        <dbReference type="EMBL" id="EAS35193.1"/>
    </source>
</evidence>
<proteinExistence type="inferred from homology"/>
<name>A0A0E1RY51_COCIM</name>
<evidence type="ECO:0000256" key="4">
    <source>
        <dbReference type="ARBA" id="ARBA00022603"/>
    </source>
</evidence>
<dbReference type="SUPFAM" id="SSF55315">
    <property type="entry name" value="L30e-like"/>
    <property type="match status" value="1"/>
</dbReference>
<dbReference type="SUPFAM" id="SSF75217">
    <property type="entry name" value="alpha/beta knot"/>
    <property type="match status" value="1"/>
</dbReference>
<keyword evidence="7" id="KW-0809">Transit peptide</keyword>
<evidence type="ECO:0000256" key="7">
    <source>
        <dbReference type="ARBA" id="ARBA00022946"/>
    </source>
</evidence>
<dbReference type="CDD" id="cd18105">
    <property type="entry name" value="SpoU-like_MRM1"/>
    <property type="match status" value="1"/>
</dbReference>
<feature type="domain" description="RNA 2-O ribose methyltransferase substrate binding" evidence="11">
    <location>
        <begin position="140"/>
        <end position="223"/>
    </location>
</feature>
<dbReference type="PANTHER" id="PTHR46103">
    <property type="entry name" value="RRNA METHYLTRANSFERASE 1, MITOCHONDRIAL"/>
    <property type="match status" value="1"/>
</dbReference>
<feature type="compositionally biased region" description="Basic and acidic residues" evidence="10">
    <location>
        <begin position="66"/>
        <end position="79"/>
    </location>
</feature>
<sequence length="495" mass="54448">MSSLLKCRCLSRAAQGFIKRTPLTVRNGVRLLSLNSAISNGIRRGRYVDSSPEDRTWSRSKPVPQQEERRRKPQRRESRGNSTRGRGSYDLRRQASQKRSPKKGPNGTDEDVLNKQVSLFTKVSRVPPPAIPYMSAVSEFIYGFHPVRSAIRAGRRKIYALYLCERPTNQLSGSGLNSLQKLAVTAGAKVKIVSSEWSQALSRVCKEVNHQGIVAEVSPLPKLPALSYEQVASLPVTNFNVKVAPQSKEEAAVNGTSGLIPLTSLRQNSYDDHRTQHNPRYPFTLLLDGIVDPHNLGAILRSAYYFGADAVAFSSRNSAPLSPVVMKSSSGAAEHIPLISIHDTVSFIDASRRNGWRFFAAEPPASVAPDSKNKNIVSSKNLPNELQNYPCVLMLGNEGDGLSKELKSKADASVVVDCPRKHIVDEVDSLNVAVASGILCQAFMRGSGVRSRANETSSFLPIPGPVRQDSCIQEEANDVKFTPREKRDADEERIF</sequence>
<dbReference type="SMART" id="SM00967">
    <property type="entry name" value="SpoU_sub_bind"/>
    <property type="match status" value="1"/>
</dbReference>
<dbReference type="GO" id="GO:0003723">
    <property type="term" value="F:RNA binding"/>
    <property type="evidence" value="ECO:0007669"/>
    <property type="project" value="InterPro"/>
</dbReference>
<evidence type="ECO:0000256" key="5">
    <source>
        <dbReference type="ARBA" id="ARBA00022679"/>
    </source>
</evidence>
<feature type="compositionally biased region" description="Basic and acidic residues" evidence="10">
    <location>
        <begin position="477"/>
        <end position="495"/>
    </location>
</feature>
<dbReference type="Gene3D" id="3.30.1330.30">
    <property type="match status" value="1"/>
</dbReference>
<dbReference type="InterPro" id="IPR001537">
    <property type="entry name" value="SpoU_MeTrfase"/>
</dbReference>
<reference evidence="13" key="1">
    <citation type="journal article" date="2009" name="Genome Res.">
        <title>Comparative genomic analyses of the human fungal pathogens Coccidioides and their relatives.</title>
        <authorList>
            <person name="Sharpton T.J."/>
            <person name="Stajich J.E."/>
            <person name="Rounsley S.D."/>
            <person name="Gardner M.J."/>
            <person name="Wortman J.R."/>
            <person name="Jordar V.S."/>
            <person name="Maiti R."/>
            <person name="Kodira C.D."/>
            <person name="Neafsey D.E."/>
            <person name="Zeng Q."/>
            <person name="Hung C.-Y."/>
            <person name="McMahan C."/>
            <person name="Muszewska A."/>
            <person name="Grynberg M."/>
            <person name="Mandel M.A."/>
            <person name="Kellner E.M."/>
            <person name="Barker B.M."/>
            <person name="Galgiani J.N."/>
            <person name="Orbach M.J."/>
            <person name="Kirkland T.N."/>
            <person name="Cole G.T."/>
            <person name="Henn M.R."/>
            <person name="Birren B.W."/>
            <person name="Taylor J.W."/>
        </authorList>
    </citation>
    <scope>NUCLEOTIDE SEQUENCE [LARGE SCALE GENOMIC DNA]</scope>
    <source>
        <strain evidence="13">RS</strain>
    </source>
</reference>
<dbReference type="InterPro" id="IPR029064">
    <property type="entry name" value="Ribosomal_eL30-like_sf"/>
</dbReference>
<dbReference type="InterPro" id="IPR047182">
    <property type="entry name" value="MRM1"/>
</dbReference>
<dbReference type="Pfam" id="PF00588">
    <property type="entry name" value="SpoU_methylase"/>
    <property type="match status" value="1"/>
</dbReference>
<keyword evidence="3" id="KW-0698">rRNA processing</keyword>
<comment type="similarity">
    <text evidence="2">Belongs to the class IV-like SAM-binding methyltransferase superfamily. RNA methyltransferase TrmH family.</text>
</comment>
<dbReference type="InParanoid" id="A0A0E1RY51"/>
<evidence type="ECO:0000256" key="8">
    <source>
        <dbReference type="ARBA" id="ARBA00023128"/>
    </source>
</evidence>
<dbReference type="OMA" id="HNGCILE"/>
<accession>A0A0E1RY51</accession>
<dbReference type="OrthoDB" id="270651at2759"/>
<keyword evidence="4 12" id="KW-0489">Methyltransferase</keyword>
<dbReference type="InterPro" id="IPR047261">
    <property type="entry name" value="MRM1_MeTrfase_dom"/>
</dbReference>
<dbReference type="PANTHER" id="PTHR46103:SF1">
    <property type="entry name" value="RRNA METHYLTRANSFERASE 1, MITOCHONDRIAL"/>
    <property type="match status" value="1"/>
</dbReference>
<dbReference type="InterPro" id="IPR013123">
    <property type="entry name" value="SpoU_subst-bd"/>
</dbReference>
<evidence type="ECO:0000259" key="11">
    <source>
        <dbReference type="SMART" id="SM00967"/>
    </source>
</evidence>
<dbReference type="Gene3D" id="3.40.1280.10">
    <property type="match status" value="1"/>
</dbReference>
<feature type="region of interest" description="Disordered" evidence="10">
    <location>
        <begin position="45"/>
        <end position="113"/>
    </location>
</feature>
<comment type="subcellular location">
    <subcellularLocation>
        <location evidence="1">Mitochondrion</location>
    </subcellularLocation>
</comment>
<evidence type="ECO:0000256" key="10">
    <source>
        <dbReference type="SAM" id="MobiDB-lite"/>
    </source>
</evidence>
<evidence type="ECO:0000313" key="13">
    <source>
        <dbReference type="Proteomes" id="UP000001261"/>
    </source>
</evidence>
<evidence type="ECO:0000256" key="2">
    <source>
        <dbReference type="ARBA" id="ARBA00007228"/>
    </source>
</evidence>
<keyword evidence="5" id="KW-0808">Transferase</keyword>
<organism evidence="12 13">
    <name type="scientific">Coccidioides immitis (strain RS)</name>
    <name type="common">Valley fever fungus</name>
    <dbReference type="NCBI Taxonomy" id="246410"/>
    <lineage>
        <taxon>Eukaryota</taxon>
        <taxon>Fungi</taxon>
        <taxon>Dikarya</taxon>
        <taxon>Ascomycota</taxon>
        <taxon>Pezizomycotina</taxon>
        <taxon>Eurotiomycetes</taxon>
        <taxon>Eurotiomycetidae</taxon>
        <taxon>Onygenales</taxon>
        <taxon>Onygenaceae</taxon>
        <taxon>Coccidioides</taxon>
    </lineage>
</organism>
<keyword evidence="13" id="KW-1185">Reference proteome</keyword>
<dbReference type="VEuPathDB" id="FungiDB:CIMG_00547"/>
<reference evidence="13" key="2">
    <citation type="journal article" date="2010" name="Genome Res.">
        <title>Population genomic sequencing of Coccidioides fungi reveals recent hybridization and transposon control.</title>
        <authorList>
            <person name="Neafsey D.E."/>
            <person name="Barker B.M."/>
            <person name="Sharpton T.J."/>
            <person name="Stajich J.E."/>
            <person name="Park D.J."/>
            <person name="Whiston E."/>
            <person name="Hung C.-Y."/>
            <person name="McMahan C."/>
            <person name="White J."/>
            <person name="Sykes S."/>
            <person name="Heiman D."/>
            <person name="Young S."/>
            <person name="Zeng Q."/>
            <person name="Abouelleil A."/>
            <person name="Aftuck L."/>
            <person name="Bessette D."/>
            <person name="Brown A."/>
            <person name="FitzGerald M."/>
            <person name="Lui A."/>
            <person name="Macdonald J.P."/>
            <person name="Priest M."/>
            <person name="Orbach M.J."/>
            <person name="Galgiani J.N."/>
            <person name="Kirkland T.N."/>
            <person name="Cole G.T."/>
            <person name="Birren B.W."/>
            <person name="Henn M.R."/>
            <person name="Taylor J.W."/>
            <person name="Rounsley S.D."/>
        </authorList>
    </citation>
    <scope>GENOME REANNOTATION</scope>
    <source>
        <strain evidence="13">RS</strain>
    </source>
</reference>
<dbReference type="KEGG" id="cim:CIMG_00547"/>
<dbReference type="EMBL" id="GG704911">
    <property type="protein sequence ID" value="EAS35193.1"/>
    <property type="molecule type" value="Genomic_DNA"/>
</dbReference>
<dbReference type="RefSeq" id="XP_001246776.1">
    <property type="nucleotide sequence ID" value="XM_001246775.2"/>
</dbReference>
<dbReference type="InterPro" id="IPR029026">
    <property type="entry name" value="tRNA_m1G_MTases_N"/>
</dbReference>
<dbReference type="GO" id="GO:0016435">
    <property type="term" value="F:rRNA (guanine) methyltransferase activity"/>
    <property type="evidence" value="ECO:0007669"/>
    <property type="project" value="TreeGrafter"/>
</dbReference>
<evidence type="ECO:0000256" key="9">
    <source>
        <dbReference type="ARBA" id="ARBA00034881"/>
    </source>
</evidence>
<protein>
    <recommendedName>
        <fullName evidence="9">rRNA methyltransferase 1, mitochondrial</fullName>
    </recommendedName>
</protein>
<evidence type="ECO:0000256" key="3">
    <source>
        <dbReference type="ARBA" id="ARBA00022552"/>
    </source>
</evidence>
<dbReference type="GO" id="GO:0005739">
    <property type="term" value="C:mitochondrion"/>
    <property type="evidence" value="ECO:0007669"/>
    <property type="project" value="UniProtKB-SubCell"/>
</dbReference>
<evidence type="ECO:0000256" key="1">
    <source>
        <dbReference type="ARBA" id="ARBA00004173"/>
    </source>
</evidence>
<dbReference type="Proteomes" id="UP000001261">
    <property type="component" value="Unassembled WGS sequence"/>
</dbReference>